<comment type="caution">
    <text evidence="1">The sequence shown here is derived from an EMBL/GenBank/DDBJ whole genome shotgun (WGS) entry which is preliminary data.</text>
</comment>
<accession>A0ACC1IHU3</accession>
<sequence length="515" mass="56632">MSSNASLTPSNTEPTPASALQARLPRLSTEFLAKHYPKQASVVHVGVVHRHGERTPGSHRLPNISPANWGFCSRGASLHAAFAQAAGLPATPPNHAYVFSREQRNLGGVFGPSTPETPEIKSQNAEGRCDWGQLTDVGRASMTGLGAHLRALYVDALGFLPETPQGKLYLRSSMYVRAVESLQHTLGGLYPDQEPGKQSFRINIRPASHETLFPSLGCAAMSRLFREVGALAARKDCEEYQKLDAELKAIPELKDYFAAQGQAGKPFVAVEVLDVVGSMSVHGLTLPAIFDDALIKRLASGGAVEWLHPSWSMPALARMQIGPFVRELVDEMVGAVESDRAGRPAQRQMSIYSGHATTIGPLMAVLDSDPAKLTAPADFSWPQFASSLRFELLKDSESPYPTVRPAWEDERRIYTDEAEKIPFDKRVRPTNVPDALYQWPKDGRRNPRATRNYYVRVWYNDRVLFLPTCKDPGAHHTQMGSGVCTLDGFFKQIARFVPSEREAASECRAGVVTKN</sequence>
<dbReference type="Proteomes" id="UP001150581">
    <property type="component" value="Unassembled WGS sequence"/>
</dbReference>
<protein>
    <submittedName>
        <fullName evidence="1">Uncharacterized protein</fullName>
    </submittedName>
</protein>
<evidence type="ECO:0000313" key="2">
    <source>
        <dbReference type="Proteomes" id="UP001150581"/>
    </source>
</evidence>
<dbReference type="EMBL" id="JANBPG010000545">
    <property type="protein sequence ID" value="KAJ1895613.1"/>
    <property type="molecule type" value="Genomic_DNA"/>
</dbReference>
<organism evidence="1 2">
    <name type="scientific">Kickxella alabastrina</name>
    <dbReference type="NCBI Taxonomy" id="61397"/>
    <lineage>
        <taxon>Eukaryota</taxon>
        <taxon>Fungi</taxon>
        <taxon>Fungi incertae sedis</taxon>
        <taxon>Zoopagomycota</taxon>
        <taxon>Kickxellomycotina</taxon>
        <taxon>Kickxellomycetes</taxon>
        <taxon>Kickxellales</taxon>
        <taxon>Kickxellaceae</taxon>
        <taxon>Kickxella</taxon>
    </lineage>
</organism>
<gene>
    <name evidence="1" type="ORF">LPJ66_004480</name>
</gene>
<evidence type="ECO:0000313" key="1">
    <source>
        <dbReference type="EMBL" id="KAJ1895613.1"/>
    </source>
</evidence>
<proteinExistence type="predicted"/>
<keyword evidence="2" id="KW-1185">Reference proteome</keyword>
<name>A0ACC1IHU3_9FUNG</name>
<reference evidence="1" key="1">
    <citation type="submission" date="2022-07" db="EMBL/GenBank/DDBJ databases">
        <title>Phylogenomic reconstructions and comparative analyses of Kickxellomycotina fungi.</title>
        <authorList>
            <person name="Reynolds N.K."/>
            <person name="Stajich J.E."/>
            <person name="Barry K."/>
            <person name="Grigoriev I.V."/>
            <person name="Crous P."/>
            <person name="Smith M.E."/>
        </authorList>
    </citation>
    <scope>NUCLEOTIDE SEQUENCE</scope>
    <source>
        <strain evidence="1">Benny 63K</strain>
    </source>
</reference>